<name>A0A507DKT0_9FUNG</name>
<proteinExistence type="predicted"/>
<evidence type="ECO:0000256" key="1">
    <source>
        <dbReference type="SAM" id="MobiDB-lite"/>
    </source>
</evidence>
<reference evidence="4 5" key="1">
    <citation type="journal article" date="2019" name="Sci. Rep.">
        <title>Comparative genomics of chytrid fungi reveal insights into the obligate biotrophic and pathogenic lifestyle of Synchytrium endobioticum.</title>
        <authorList>
            <person name="van de Vossenberg B.T.L.H."/>
            <person name="Warris S."/>
            <person name="Nguyen H.D.T."/>
            <person name="van Gent-Pelzer M.P.E."/>
            <person name="Joly D.L."/>
            <person name="van de Geest H.C."/>
            <person name="Bonants P.J.M."/>
            <person name="Smith D.S."/>
            <person name="Levesque C.A."/>
            <person name="van der Lee T.A.J."/>
        </authorList>
    </citation>
    <scope>NUCLEOTIDE SEQUENCE [LARGE SCALE GENOMIC DNA]</scope>
    <source>
        <strain evidence="2 5">LEV6574</strain>
        <strain evidence="3 4">MB42</strain>
    </source>
</reference>
<dbReference type="Proteomes" id="UP000320475">
    <property type="component" value="Unassembled WGS sequence"/>
</dbReference>
<dbReference type="AlphaFoldDB" id="A0A507DKT0"/>
<organism evidence="3 4">
    <name type="scientific">Synchytrium endobioticum</name>
    <dbReference type="NCBI Taxonomy" id="286115"/>
    <lineage>
        <taxon>Eukaryota</taxon>
        <taxon>Fungi</taxon>
        <taxon>Fungi incertae sedis</taxon>
        <taxon>Chytridiomycota</taxon>
        <taxon>Chytridiomycota incertae sedis</taxon>
        <taxon>Chytridiomycetes</taxon>
        <taxon>Synchytriales</taxon>
        <taxon>Synchytriaceae</taxon>
        <taxon>Synchytrium</taxon>
    </lineage>
</organism>
<accession>A0A507DKT0</accession>
<sequence>MRLIPLVIDAILLAFLIAALCRMSKTEIVFTSISSAWIRYFLIQYLALGDLVVEMLLEVVKARPTVFRPMAHDPDSAPVGSKSESPHYTTPLGTRSYKSSGHGKFSKHVPKLMGEAGKCVKASYRTALECKML</sequence>
<evidence type="ECO:0000313" key="2">
    <source>
        <dbReference type="EMBL" id="TPX49461.1"/>
    </source>
</evidence>
<dbReference type="VEuPathDB" id="FungiDB:SeMB42_g01582"/>
<dbReference type="OrthoDB" id="16824at2759"/>
<dbReference type="InterPro" id="IPR013726">
    <property type="entry name" value="Mitofissin"/>
</dbReference>
<feature type="region of interest" description="Disordered" evidence="1">
    <location>
        <begin position="69"/>
        <end position="104"/>
    </location>
</feature>
<dbReference type="EMBL" id="QEAN01000041">
    <property type="protein sequence ID" value="TPX52233.1"/>
    <property type="molecule type" value="Genomic_DNA"/>
</dbReference>
<feature type="compositionally biased region" description="Polar residues" evidence="1">
    <location>
        <begin position="82"/>
        <end position="99"/>
    </location>
</feature>
<protein>
    <submittedName>
        <fullName evidence="3">Uncharacterized protein</fullName>
    </submittedName>
</protein>
<dbReference type="Pfam" id="PF08520">
    <property type="entry name" value="Mitofissin"/>
    <property type="match status" value="1"/>
</dbReference>
<gene>
    <name evidence="2" type="ORF">SeLEV6574_g01467</name>
    <name evidence="3" type="ORF">SeMB42_g01582</name>
</gene>
<evidence type="ECO:0000313" key="4">
    <source>
        <dbReference type="Proteomes" id="UP000317494"/>
    </source>
</evidence>
<evidence type="ECO:0000313" key="5">
    <source>
        <dbReference type="Proteomes" id="UP000320475"/>
    </source>
</evidence>
<comment type="caution">
    <text evidence="3">The sequence shown here is derived from an EMBL/GenBank/DDBJ whole genome shotgun (WGS) entry which is preliminary data.</text>
</comment>
<dbReference type="Proteomes" id="UP000317494">
    <property type="component" value="Unassembled WGS sequence"/>
</dbReference>
<evidence type="ECO:0000313" key="3">
    <source>
        <dbReference type="EMBL" id="TPX52233.1"/>
    </source>
</evidence>
<keyword evidence="4" id="KW-1185">Reference proteome</keyword>
<dbReference type="EMBL" id="QEAM01000033">
    <property type="protein sequence ID" value="TPX49461.1"/>
    <property type="molecule type" value="Genomic_DNA"/>
</dbReference>